<evidence type="ECO:0008006" key="2">
    <source>
        <dbReference type="Google" id="ProtNLM"/>
    </source>
</evidence>
<gene>
    <name evidence="1" type="ORF">ABOD76_12810</name>
</gene>
<protein>
    <recommendedName>
        <fullName evidence="2">Adhesin domain-containing protein</fullName>
    </recommendedName>
</protein>
<sequence>MTSSFRFTRPQPSPGQIVVRLLGSVVLMWLALLGSRLALTPTQVPHLQPQDVVRTVPLAGAPALTVNAVTDAPLTVAAGSGSALSAHLLGSQADRLTVRTARRNGTLTAELSHTHQPDPPIMSIMSFSHDDPWKQPALALTLPATVPLDLNLSEGRHRLTLDLSALTVRQLRLTGRRGDVRLTLPASGTTRVQLARRYGSDLQLTVPAGTSRISGTVVLDSTPLQLRVPPATPLRLTRVYPEGPLSEASRALRRQPPAGMVLVSVQQDGHVLVFQTPQLTGTPRLDLRVEGDTHEVQLEVVR</sequence>
<accession>A0AAU7U790</accession>
<dbReference type="EMBL" id="CP158299">
    <property type="protein sequence ID" value="XBV84321.1"/>
    <property type="molecule type" value="Genomic_DNA"/>
</dbReference>
<dbReference type="RefSeq" id="WP_350242359.1">
    <property type="nucleotide sequence ID" value="NZ_CP158299.1"/>
</dbReference>
<dbReference type="KEGG" id="dsc:ABOD76_12810"/>
<proteinExistence type="predicted"/>
<organism evidence="1">
    <name type="scientific">Deinococcus sonorensis KR-87</name>
    <dbReference type="NCBI Taxonomy" id="694439"/>
    <lineage>
        <taxon>Bacteria</taxon>
        <taxon>Thermotogati</taxon>
        <taxon>Deinococcota</taxon>
        <taxon>Deinococci</taxon>
        <taxon>Deinococcales</taxon>
        <taxon>Deinococcaceae</taxon>
        <taxon>Deinococcus</taxon>
    </lineage>
</organism>
<evidence type="ECO:0000313" key="1">
    <source>
        <dbReference type="EMBL" id="XBV84321.1"/>
    </source>
</evidence>
<name>A0AAU7U790_9DEIO</name>
<dbReference type="AlphaFoldDB" id="A0AAU7U790"/>
<reference evidence="1" key="1">
    <citation type="submission" date="2024-06" db="EMBL/GenBank/DDBJ databases">
        <title>Draft Genome Sequence of Deinococcus sonorensis Type Strain KR-87, a Biofilm Producing Representative of the Genus Deinococcus.</title>
        <authorList>
            <person name="Boren L.S."/>
            <person name="Grosso R.A."/>
            <person name="Hugenberg-Cox A.N."/>
            <person name="Hill J.T.E."/>
            <person name="Albert C.M."/>
            <person name="Tuohy J.M."/>
        </authorList>
    </citation>
    <scope>NUCLEOTIDE SEQUENCE</scope>
    <source>
        <strain evidence="1">KR-87</strain>
    </source>
</reference>